<feature type="region of interest" description="Disordered" evidence="2">
    <location>
        <begin position="335"/>
        <end position="468"/>
    </location>
</feature>
<organism evidence="4 5">
    <name type="scientific">Danaus plexippus plexippus</name>
    <dbReference type="NCBI Taxonomy" id="278856"/>
    <lineage>
        <taxon>Eukaryota</taxon>
        <taxon>Metazoa</taxon>
        <taxon>Ecdysozoa</taxon>
        <taxon>Arthropoda</taxon>
        <taxon>Hexapoda</taxon>
        <taxon>Insecta</taxon>
        <taxon>Pterygota</taxon>
        <taxon>Neoptera</taxon>
        <taxon>Endopterygota</taxon>
        <taxon>Lepidoptera</taxon>
        <taxon>Glossata</taxon>
        <taxon>Ditrysia</taxon>
        <taxon>Papilionoidea</taxon>
        <taxon>Nymphalidae</taxon>
        <taxon>Danainae</taxon>
        <taxon>Danaini</taxon>
        <taxon>Danaina</taxon>
        <taxon>Danaus</taxon>
        <taxon>Danaus</taxon>
    </lineage>
</organism>
<keyword evidence="1" id="KW-0479">Metal-binding</keyword>
<evidence type="ECO:0000256" key="1">
    <source>
        <dbReference type="PROSITE-ProRule" id="PRU00047"/>
    </source>
</evidence>
<feature type="compositionally biased region" description="Basic and acidic residues" evidence="2">
    <location>
        <begin position="829"/>
        <end position="843"/>
    </location>
</feature>
<evidence type="ECO:0000259" key="3">
    <source>
        <dbReference type="PROSITE" id="PS50158"/>
    </source>
</evidence>
<dbReference type="PROSITE" id="PS50158">
    <property type="entry name" value="ZF_CCHC"/>
    <property type="match status" value="1"/>
</dbReference>
<feature type="compositionally biased region" description="Polar residues" evidence="2">
    <location>
        <begin position="794"/>
        <end position="803"/>
    </location>
</feature>
<dbReference type="GO" id="GO:0008270">
    <property type="term" value="F:zinc ion binding"/>
    <property type="evidence" value="ECO:0007669"/>
    <property type="project" value="UniProtKB-KW"/>
</dbReference>
<gene>
    <name evidence="4" type="ORF">KGM_205220</name>
</gene>
<comment type="caution">
    <text evidence="4">The sequence shown here is derived from an EMBL/GenBank/DDBJ whole genome shotgun (WGS) entry which is preliminary data.</text>
</comment>
<dbReference type="InterPro" id="IPR036875">
    <property type="entry name" value="Znf_CCHC_sf"/>
</dbReference>
<keyword evidence="1" id="KW-0862">Zinc</keyword>
<accession>A0A212EHQ4</accession>
<reference evidence="4 5" key="1">
    <citation type="journal article" date="2011" name="Cell">
        <title>The monarch butterfly genome yields insights into long-distance migration.</title>
        <authorList>
            <person name="Zhan S."/>
            <person name="Merlin C."/>
            <person name="Boore J.L."/>
            <person name="Reppert S.M."/>
        </authorList>
    </citation>
    <scope>NUCLEOTIDE SEQUENCE [LARGE SCALE GENOMIC DNA]</scope>
    <source>
        <strain evidence="4">F-2</strain>
    </source>
</reference>
<dbReference type="AlphaFoldDB" id="A0A212EHQ4"/>
<keyword evidence="1" id="KW-0863">Zinc-finger</keyword>
<feature type="region of interest" description="Disordered" evidence="2">
    <location>
        <begin position="780"/>
        <end position="810"/>
    </location>
</feature>
<feature type="compositionally biased region" description="Basic and acidic residues" evidence="2">
    <location>
        <begin position="338"/>
        <end position="347"/>
    </location>
</feature>
<dbReference type="KEGG" id="dpl:KGM_205220"/>
<dbReference type="STRING" id="278856.A0A212EHQ4"/>
<feature type="compositionally biased region" description="Low complexity" evidence="2">
    <location>
        <begin position="348"/>
        <end position="363"/>
    </location>
</feature>
<feature type="compositionally biased region" description="Low complexity" evidence="2">
    <location>
        <begin position="373"/>
        <end position="387"/>
    </location>
</feature>
<feature type="region of interest" description="Disordered" evidence="2">
    <location>
        <begin position="1"/>
        <end position="172"/>
    </location>
</feature>
<feature type="compositionally biased region" description="Basic and acidic residues" evidence="2">
    <location>
        <begin position="274"/>
        <end position="289"/>
    </location>
</feature>
<evidence type="ECO:0000313" key="5">
    <source>
        <dbReference type="Proteomes" id="UP000007151"/>
    </source>
</evidence>
<dbReference type="Proteomes" id="UP000007151">
    <property type="component" value="Unassembled WGS sequence"/>
</dbReference>
<evidence type="ECO:0000313" key="4">
    <source>
        <dbReference type="EMBL" id="OWR41001.1"/>
    </source>
</evidence>
<dbReference type="Gene3D" id="4.10.60.10">
    <property type="entry name" value="Zinc finger, CCHC-type"/>
    <property type="match status" value="1"/>
</dbReference>
<keyword evidence="5" id="KW-1185">Reference proteome</keyword>
<feature type="compositionally biased region" description="Low complexity" evidence="2">
    <location>
        <begin position="136"/>
        <end position="153"/>
    </location>
</feature>
<protein>
    <submittedName>
        <fullName evidence="4">Gag protein</fullName>
    </submittedName>
</protein>
<dbReference type="GO" id="GO:0003676">
    <property type="term" value="F:nucleic acid binding"/>
    <property type="evidence" value="ECO:0007669"/>
    <property type="project" value="InterPro"/>
</dbReference>
<proteinExistence type="predicted"/>
<dbReference type="EMBL" id="AGBW02014842">
    <property type="protein sequence ID" value="OWR41001.1"/>
    <property type="molecule type" value="Genomic_DNA"/>
</dbReference>
<feature type="compositionally biased region" description="Polar residues" evidence="2">
    <location>
        <begin position="8"/>
        <end position="39"/>
    </location>
</feature>
<feature type="domain" description="CCHC-type" evidence="3">
    <location>
        <begin position="658"/>
        <end position="671"/>
    </location>
</feature>
<feature type="compositionally biased region" description="Polar residues" evidence="2">
    <location>
        <begin position="401"/>
        <end position="410"/>
    </location>
</feature>
<dbReference type="SUPFAM" id="SSF57756">
    <property type="entry name" value="Retrovirus zinc finger-like domains"/>
    <property type="match status" value="1"/>
</dbReference>
<dbReference type="eggNOG" id="ENOG502RU6T">
    <property type="taxonomic scope" value="Eukaryota"/>
</dbReference>
<name>A0A212EHQ4_DANPL</name>
<dbReference type="InParanoid" id="A0A212EHQ4"/>
<dbReference type="InterPro" id="IPR001878">
    <property type="entry name" value="Znf_CCHC"/>
</dbReference>
<sequence>MEFCLNPINRNPSNDDTARTTNSDNISNGPDLSGKQATTPAALPPRDSKGLFLTKQPPLQEPKGASQGHTGEDSDLFSRPVTPISGFGPVDDDGSMSVASTVTAAPMKRPSTVLYSESDAENPASAVAPKKPTALRGRSSSTPSSASTRPVSRMDVASASEEEPCPGPSYRNILVGTARSAHTSPQPTLNSLDRQELRSIAGQCAARLLNVTMTSDNLKGPYVRDIKEATQTMSDIVDMLANRTASEELQRLWANNARLENENEHLRTELKALRRDFSERKKSPARERTPATGPTPSVSDMLGELQRTLTLTMGEMINARLAGLEDRLLPAKTVHPPLRADSRKEAEPVAGPSGAAAAAVAKKAPPKKGPGPKKGSAQAQAKKAPAPTKKDSQSAKKAGPSATTSLSSTGMDEAGGETWTTVAQKGKKKKKKKKMPLSGAKQAQQTQPASKAKTAKGHVKLTPPNSSAVTISLTPEATESGVTYQQVLERAQSAINLGELGIGALKFRVTSTGARMFEIPGTQSGPKADLLAEKLREVVGEVARVLRPVKTADIRITGFSDAVTPDRIASTVAEKGGCPPGSFRVGPIRTGPRGLRWVVVVCPVAAAKKLVAEGPLSIGWDSVKVQALGPRPMRCFKCMGTDHTRSTCQSLCDRSDLCHRCGVAGHKAAECSVAIVSGGGAGSPPLVRKELGGATWPLPGEDTPSRLAPLPVLVLGDLNAKSFIWGSTATVPRGTVGRRWRFGGGRYVRYPCCYAPCERLACPRRGDTLGPQLCTVRDLHVPRPDRNSPPPRTSGLSAMSSLSARPPTGRGGCNLPGLVHSLYQGDGPRLGHETPPHRADGSMRRVGASGATPPSEDGGVLVVCVD</sequence>
<dbReference type="SMART" id="SM00343">
    <property type="entry name" value="ZnF_C2HC"/>
    <property type="match status" value="2"/>
</dbReference>
<feature type="region of interest" description="Disordered" evidence="2">
    <location>
        <begin position="274"/>
        <end position="301"/>
    </location>
</feature>
<feature type="compositionally biased region" description="Basic residues" evidence="2">
    <location>
        <begin position="425"/>
        <end position="435"/>
    </location>
</feature>
<evidence type="ECO:0000256" key="2">
    <source>
        <dbReference type="SAM" id="MobiDB-lite"/>
    </source>
</evidence>
<feature type="region of interest" description="Disordered" evidence="2">
    <location>
        <begin position="825"/>
        <end position="859"/>
    </location>
</feature>